<dbReference type="EMBL" id="DVMU01000199">
    <property type="protein sequence ID" value="HIU34713.1"/>
    <property type="molecule type" value="Genomic_DNA"/>
</dbReference>
<protein>
    <submittedName>
        <fullName evidence="6">HAD family phosphatase</fullName>
    </submittedName>
</protein>
<proteinExistence type="inferred from homology"/>
<dbReference type="InterPro" id="IPR051600">
    <property type="entry name" value="Beta-PGM-like"/>
</dbReference>
<evidence type="ECO:0000256" key="5">
    <source>
        <dbReference type="ARBA" id="ARBA00023277"/>
    </source>
</evidence>
<organism evidence="6 7">
    <name type="scientific">Candidatus Pullichristensenella excrementigallinarum</name>
    <dbReference type="NCBI Taxonomy" id="2840907"/>
    <lineage>
        <taxon>Bacteria</taxon>
        <taxon>Bacillati</taxon>
        <taxon>Bacillota</taxon>
        <taxon>Clostridia</taxon>
        <taxon>Candidatus Pullichristensenella</taxon>
    </lineage>
</organism>
<dbReference type="InterPro" id="IPR036412">
    <property type="entry name" value="HAD-like_sf"/>
</dbReference>
<dbReference type="PANTHER" id="PTHR46193:SF18">
    <property type="entry name" value="HEXITOL PHOSPHATASE B"/>
    <property type="match status" value="1"/>
</dbReference>
<accession>A0A9D1ICX3</accession>
<reference evidence="6" key="1">
    <citation type="submission" date="2020-10" db="EMBL/GenBank/DDBJ databases">
        <authorList>
            <person name="Gilroy R."/>
        </authorList>
    </citation>
    <scope>NUCLEOTIDE SEQUENCE</scope>
    <source>
        <strain evidence="6">ChiHcec3-11533</strain>
    </source>
</reference>
<reference evidence="6" key="2">
    <citation type="journal article" date="2021" name="PeerJ">
        <title>Extensive microbial diversity within the chicken gut microbiome revealed by metagenomics and culture.</title>
        <authorList>
            <person name="Gilroy R."/>
            <person name="Ravi A."/>
            <person name="Getino M."/>
            <person name="Pursley I."/>
            <person name="Horton D.L."/>
            <person name="Alikhan N.F."/>
            <person name="Baker D."/>
            <person name="Gharbi K."/>
            <person name="Hall N."/>
            <person name="Watson M."/>
            <person name="Adriaenssens E.M."/>
            <person name="Foster-Nyarko E."/>
            <person name="Jarju S."/>
            <person name="Secka A."/>
            <person name="Antonio M."/>
            <person name="Oren A."/>
            <person name="Chaudhuri R.R."/>
            <person name="La Ragione R."/>
            <person name="Hildebrand F."/>
            <person name="Pallen M.J."/>
        </authorList>
    </citation>
    <scope>NUCLEOTIDE SEQUENCE</scope>
    <source>
        <strain evidence="6">ChiHcec3-11533</strain>
    </source>
</reference>
<comment type="cofactor">
    <cofactor evidence="1">
        <name>Mg(2+)</name>
        <dbReference type="ChEBI" id="CHEBI:18420"/>
    </cofactor>
</comment>
<keyword evidence="5" id="KW-0119">Carbohydrate metabolism</keyword>
<dbReference type="Pfam" id="PF00702">
    <property type="entry name" value="Hydrolase"/>
    <property type="match status" value="1"/>
</dbReference>
<dbReference type="InterPro" id="IPR023214">
    <property type="entry name" value="HAD_sf"/>
</dbReference>
<dbReference type="AlphaFoldDB" id="A0A9D1ICX3"/>
<dbReference type="Proteomes" id="UP000824072">
    <property type="component" value="Unassembled WGS sequence"/>
</dbReference>
<dbReference type="SFLD" id="SFLDG01129">
    <property type="entry name" value="C1.5:_HAD__Beta-PGM__Phosphata"/>
    <property type="match status" value="1"/>
</dbReference>
<evidence type="ECO:0000256" key="1">
    <source>
        <dbReference type="ARBA" id="ARBA00001946"/>
    </source>
</evidence>
<dbReference type="GO" id="GO:0046872">
    <property type="term" value="F:metal ion binding"/>
    <property type="evidence" value="ECO:0007669"/>
    <property type="project" value="UniProtKB-KW"/>
</dbReference>
<comment type="caution">
    <text evidence="6">The sequence shown here is derived from an EMBL/GenBank/DDBJ whole genome shotgun (WGS) entry which is preliminary data.</text>
</comment>
<dbReference type="InterPro" id="IPR006439">
    <property type="entry name" value="HAD-SF_hydro_IA"/>
</dbReference>
<dbReference type="GO" id="GO:0003824">
    <property type="term" value="F:catalytic activity"/>
    <property type="evidence" value="ECO:0007669"/>
    <property type="project" value="UniProtKB-ARBA"/>
</dbReference>
<evidence type="ECO:0000313" key="7">
    <source>
        <dbReference type="Proteomes" id="UP000824072"/>
    </source>
</evidence>
<sequence length="217" mass="24993">MKGVLFDFNGTMFLDTPLHFRAWKVFIREQLGREFSDSDRELLLRISNNRSILPHLFPGKTEAEILVLSEKKEAEYREQCRKAPELFHLTPGLEDLLDRWTARGIPMAIATCACKSNVEFYFEEMGLRRWFPRERVVCDGENVPGKPDPTIYRLAAESIGIKPEDCCVFEDSPHGFLAARNAGVQEIYAVTGSFSREELEKNPLVTRVLDDFRNFDL</sequence>
<evidence type="ECO:0000313" key="6">
    <source>
        <dbReference type="EMBL" id="HIU34713.1"/>
    </source>
</evidence>
<name>A0A9D1ICX3_9FIRM</name>
<evidence type="ECO:0000256" key="4">
    <source>
        <dbReference type="ARBA" id="ARBA00022842"/>
    </source>
</evidence>
<dbReference type="CDD" id="cd07505">
    <property type="entry name" value="HAD_BPGM-like"/>
    <property type="match status" value="1"/>
</dbReference>
<dbReference type="SFLD" id="SFLDS00003">
    <property type="entry name" value="Haloacid_Dehalogenase"/>
    <property type="match status" value="1"/>
</dbReference>
<dbReference type="InterPro" id="IPR023198">
    <property type="entry name" value="PGP-like_dom2"/>
</dbReference>
<dbReference type="SUPFAM" id="SSF56784">
    <property type="entry name" value="HAD-like"/>
    <property type="match status" value="1"/>
</dbReference>
<gene>
    <name evidence="6" type="ORF">IAB02_09135</name>
</gene>
<dbReference type="NCBIfam" id="TIGR01509">
    <property type="entry name" value="HAD-SF-IA-v3"/>
    <property type="match status" value="1"/>
</dbReference>
<comment type="similarity">
    <text evidence="2">Belongs to the HAD-like hydrolase superfamily. CbbY/CbbZ/Gph/YieH family.</text>
</comment>
<dbReference type="Gene3D" id="1.10.150.240">
    <property type="entry name" value="Putative phosphatase, domain 2"/>
    <property type="match status" value="1"/>
</dbReference>
<dbReference type="PANTHER" id="PTHR46193">
    <property type="entry name" value="6-PHOSPHOGLUCONATE PHOSPHATASE"/>
    <property type="match status" value="1"/>
</dbReference>
<keyword evidence="3" id="KW-0479">Metal-binding</keyword>
<evidence type="ECO:0000256" key="3">
    <source>
        <dbReference type="ARBA" id="ARBA00022723"/>
    </source>
</evidence>
<evidence type="ECO:0000256" key="2">
    <source>
        <dbReference type="ARBA" id="ARBA00006171"/>
    </source>
</evidence>
<dbReference type="Gene3D" id="3.40.50.1000">
    <property type="entry name" value="HAD superfamily/HAD-like"/>
    <property type="match status" value="1"/>
</dbReference>
<keyword evidence="4" id="KW-0460">Magnesium</keyword>